<evidence type="ECO:0000256" key="1">
    <source>
        <dbReference type="ARBA" id="ARBA00004496"/>
    </source>
</evidence>
<evidence type="ECO:0000256" key="4">
    <source>
        <dbReference type="ARBA" id="ARBA00022737"/>
    </source>
</evidence>
<dbReference type="PRINTS" id="PR01887">
    <property type="entry name" value="SPECTRNALPHA"/>
</dbReference>
<sequence>MAAPPPPRPTRPGKKDIQVVRALYDYTAQRPDELSFSEGDVLYVLNKDEEHWWKCRCNDKEGFVPKVYVGDNTAEIDNPLHEAAKRGNVGFTKELLSAGVSVNALDKAGNSPLHWACRGGHIAVVQMLLDRKPAINSQNKLGDTPLHLAAWGGHTAVLELLLSQQGTDMRIRNNDGKTAVQLAKSDDAAAVLLRTSQDVGLEEDHDEDDD</sequence>
<dbReference type="AlphaFoldDB" id="A0A507EAY9"/>
<name>A0A507EAY9_9FUNG</name>
<dbReference type="SMART" id="SM00326">
    <property type="entry name" value="SH3"/>
    <property type="match status" value="1"/>
</dbReference>
<evidence type="ECO:0000256" key="8">
    <source>
        <dbReference type="PROSITE-ProRule" id="PRU00023"/>
    </source>
</evidence>
<evidence type="ECO:0000256" key="3">
    <source>
        <dbReference type="ARBA" id="ARBA00022490"/>
    </source>
</evidence>
<dbReference type="PANTHER" id="PTHR24155">
    <property type="entry name" value="OSTEOCLAST-STIMULATING FACTOR 1"/>
    <property type="match status" value="1"/>
</dbReference>
<keyword evidence="3" id="KW-0963">Cytoplasm</keyword>
<feature type="repeat" description="ANK" evidence="8">
    <location>
        <begin position="108"/>
        <end position="140"/>
    </location>
</feature>
<evidence type="ECO:0000256" key="9">
    <source>
        <dbReference type="PROSITE-ProRule" id="PRU00192"/>
    </source>
</evidence>
<dbReference type="SMART" id="SM00248">
    <property type="entry name" value="ANK"/>
    <property type="match status" value="3"/>
</dbReference>
<dbReference type="OrthoDB" id="2093799at2759"/>
<dbReference type="InterPro" id="IPR036770">
    <property type="entry name" value="Ankyrin_rpt-contain_sf"/>
</dbReference>
<dbReference type="SUPFAM" id="SSF48403">
    <property type="entry name" value="Ankyrin repeat"/>
    <property type="match status" value="1"/>
</dbReference>
<comment type="caution">
    <text evidence="11">The sequence shown here is derived from an EMBL/GenBank/DDBJ whole genome shotgun (WGS) entry which is preliminary data.</text>
</comment>
<evidence type="ECO:0000256" key="7">
    <source>
        <dbReference type="ARBA" id="ARBA00040640"/>
    </source>
</evidence>
<dbReference type="PROSITE" id="PS50297">
    <property type="entry name" value="ANK_REP_REGION"/>
    <property type="match status" value="3"/>
</dbReference>
<dbReference type="Proteomes" id="UP000318582">
    <property type="component" value="Unassembled WGS sequence"/>
</dbReference>
<dbReference type="Pfam" id="PF12796">
    <property type="entry name" value="Ank_2"/>
    <property type="match status" value="1"/>
</dbReference>
<dbReference type="InterPro" id="IPR002110">
    <property type="entry name" value="Ankyrin_rpt"/>
</dbReference>
<dbReference type="FunFam" id="2.30.30.40:FF:000072">
    <property type="entry name" value="Unconventional Myosin IB"/>
    <property type="match status" value="1"/>
</dbReference>
<dbReference type="EMBL" id="QEAQ01000015">
    <property type="protein sequence ID" value="TPX60358.1"/>
    <property type="molecule type" value="Genomic_DNA"/>
</dbReference>
<gene>
    <name evidence="11" type="ORF">PhCBS80983_g01843</name>
</gene>
<evidence type="ECO:0000259" key="10">
    <source>
        <dbReference type="PROSITE" id="PS50002"/>
    </source>
</evidence>
<dbReference type="GO" id="GO:0005737">
    <property type="term" value="C:cytoplasm"/>
    <property type="evidence" value="ECO:0007669"/>
    <property type="project" value="UniProtKB-SubCell"/>
</dbReference>
<dbReference type="InterPro" id="IPR036028">
    <property type="entry name" value="SH3-like_dom_sf"/>
</dbReference>
<comment type="function">
    <text evidence="6">Induces bone resorption, acting probably through a signaling cascade which results in the secretion of factor(s) enhancing osteoclast formation and activity.</text>
</comment>
<keyword evidence="4" id="KW-0677">Repeat</keyword>
<dbReference type="InterPro" id="IPR001452">
    <property type="entry name" value="SH3_domain"/>
</dbReference>
<protein>
    <recommendedName>
        <fullName evidence="7">Osteoclast-stimulating factor 1</fullName>
    </recommendedName>
</protein>
<keyword evidence="5 8" id="KW-0040">ANK repeat</keyword>
<dbReference type="GO" id="GO:0007165">
    <property type="term" value="P:signal transduction"/>
    <property type="evidence" value="ECO:0007669"/>
    <property type="project" value="TreeGrafter"/>
</dbReference>
<dbReference type="PANTHER" id="PTHR24155:SF10">
    <property type="entry name" value="OSTEOCLAST-STIMULATING FACTOR 1"/>
    <property type="match status" value="1"/>
</dbReference>
<comment type="subcellular location">
    <subcellularLocation>
        <location evidence="1">Cytoplasm</location>
    </subcellularLocation>
</comment>
<dbReference type="Gene3D" id="1.25.40.20">
    <property type="entry name" value="Ankyrin repeat-containing domain"/>
    <property type="match status" value="1"/>
</dbReference>
<dbReference type="Pfam" id="PF00018">
    <property type="entry name" value="SH3_1"/>
    <property type="match status" value="1"/>
</dbReference>
<keyword evidence="2 9" id="KW-0728">SH3 domain</keyword>
<evidence type="ECO:0000313" key="12">
    <source>
        <dbReference type="Proteomes" id="UP000318582"/>
    </source>
</evidence>
<accession>A0A507EAY9</accession>
<evidence type="ECO:0000256" key="5">
    <source>
        <dbReference type="ARBA" id="ARBA00023043"/>
    </source>
</evidence>
<dbReference type="PROSITE" id="PS50088">
    <property type="entry name" value="ANK_REPEAT"/>
    <property type="match status" value="3"/>
</dbReference>
<evidence type="ECO:0000313" key="11">
    <source>
        <dbReference type="EMBL" id="TPX60358.1"/>
    </source>
</evidence>
<evidence type="ECO:0000256" key="2">
    <source>
        <dbReference type="ARBA" id="ARBA00022443"/>
    </source>
</evidence>
<reference evidence="11 12" key="1">
    <citation type="journal article" date="2019" name="Sci. Rep.">
        <title>Comparative genomics of chytrid fungi reveal insights into the obligate biotrophic and pathogenic lifestyle of Synchytrium endobioticum.</title>
        <authorList>
            <person name="van de Vossenberg B.T.L.H."/>
            <person name="Warris S."/>
            <person name="Nguyen H.D.T."/>
            <person name="van Gent-Pelzer M.P.E."/>
            <person name="Joly D.L."/>
            <person name="van de Geest H.C."/>
            <person name="Bonants P.J.M."/>
            <person name="Smith D.S."/>
            <person name="Levesque C.A."/>
            <person name="van der Lee T.A.J."/>
        </authorList>
    </citation>
    <scope>NUCLEOTIDE SEQUENCE [LARGE SCALE GENOMIC DNA]</scope>
    <source>
        <strain evidence="11 12">CBS 809.83</strain>
    </source>
</reference>
<feature type="repeat" description="ANK" evidence="8">
    <location>
        <begin position="141"/>
        <end position="174"/>
    </location>
</feature>
<dbReference type="PROSITE" id="PS50002">
    <property type="entry name" value="SH3"/>
    <property type="match status" value="1"/>
</dbReference>
<dbReference type="Gene3D" id="2.30.30.40">
    <property type="entry name" value="SH3 Domains"/>
    <property type="match status" value="1"/>
</dbReference>
<dbReference type="SUPFAM" id="SSF50044">
    <property type="entry name" value="SH3-domain"/>
    <property type="match status" value="1"/>
</dbReference>
<evidence type="ECO:0000256" key="6">
    <source>
        <dbReference type="ARBA" id="ARBA00037432"/>
    </source>
</evidence>
<feature type="domain" description="SH3" evidence="10">
    <location>
        <begin position="15"/>
        <end position="74"/>
    </location>
</feature>
<organism evidence="11 12">
    <name type="scientific">Powellomyces hirtus</name>
    <dbReference type="NCBI Taxonomy" id="109895"/>
    <lineage>
        <taxon>Eukaryota</taxon>
        <taxon>Fungi</taxon>
        <taxon>Fungi incertae sedis</taxon>
        <taxon>Chytridiomycota</taxon>
        <taxon>Chytridiomycota incertae sedis</taxon>
        <taxon>Chytridiomycetes</taxon>
        <taxon>Spizellomycetales</taxon>
        <taxon>Powellomycetaceae</taxon>
        <taxon>Powellomyces</taxon>
    </lineage>
</organism>
<keyword evidence="12" id="KW-1185">Reference proteome</keyword>
<proteinExistence type="predicted"/>
<feature type="repeat" description="ANK" evidence="8">
    <location>
        <begin position="75"/>
        <end position="107"/>
    </location>
</feature>
<dbReference type="Pfam" id="PF00023">
    <property type="entry name" value="Ank"/>
    <property type="match status" value="1"/>
</dbReference>
<dbReference type="STRING" id="109895.A0A507EAY9"/>
<dbReference type="PRINTS" id="PR00452">
    <property type="entry name" value="SH3DOMAIN"/>
</dbReference>